<evidence type="ECO:0000259" key="2">
    <source>
        <dbReference type="PROSITE" id="PS50188"/>
    </source>
</evidence>
<dbReference type="EMBL" id="OD564422">
    <property type="protein sequence ID" value="CAD7438256.1"/>
    <property type="molecule type" value="Genomic_DNA"/>
</dbReference>
<evidence type="ECO:0008006" key="5">
    <source>
        <dbReference type="Google" id="ProtNLM"/>
    </source>
</evidence>
<dbReference type="PANTHER" id="PTHR12864">
    <property type="entry name" value="RAN BINDING PROTEIN 9-RELATED"/>
    <property type="match status" value="1"/>
</dbReference>
<feature type="domain" description="B30.2/SPRY" evidence="2">
    <location>
        <begin position="196"/>
        <end position="392"/>
    </location>
</feature>
<dbReference type="SMART" id="SM00757">
    <property type="entry name" value="CRA"/>
    <property type="match status" value="1"/>
</dbReference>
<name>A0A7R9EN29_9NEOP</name>
<dbReference type="PROSITE" id="PS50897">
    <property type="entry name" value="CTLH"/>
    <property type="match status" value="1"/>
</dbReference>
<accession>A0A7R9EN29</accession>
<feature type="domain" description="CTLH" evidence="3">
    <location>
        <begin position="530"/>
        <end position="580"/>
    </location>
</feature>
<dbReference type="InterPro" id="IPR043136">
    <property type="entry name" value="B30.2/SPRY_sf"/>
</dbReference>
<dbReference type="AlphaFoldDB" id="A0A7R9EN29"/>
<comment type="similarity">
    <text evidence="1">Belongs to the RANBP9/10 family.</text>
</comment>
<dbReference type="SUPFAM" id="SSF49899">
    <property type="entry name" value="Concanavalin A-like lectins/glucanases"/>
    <property type="match status" value="1"/>
</dbReference>
<organism evidence="4">
    <name type="scientific">Timema bartmani</name>
    <dbReference type="NCBI Taxonomy" id="61472"/>
    <lineage>
        <taxon>Eukaryota</taxon>
        <taxon>Metazoa</taxon>
        <taxon>Ecdysozoa</taxon>
        <taxon>Arthropoda</taxon>
        <taxon>Hexapoda</taxon>
        <taxon>Insecta</taxon>
        <taxon>Pterygota</taxon>
        <taxon>Neoptera</taxon>
        <taxon>Polyneoptera</taxon>
        <taxon>Phasmatodea</taxon>
        <taxon>Timematodea</taxon>
        <taxon>Timematoidea</taxon>
        <taxon>Timematidae</taxon>
        <taxon>Timema</taxon>
    </lineage>
</organism>
<sequence length="831" mass="91711">MAAVCNGRSVIDSQVGTQNAISDKGGWSHGRWFATRGLSSFVEHVTGWWLADILIAMLSRGTAPSEPRVEECKLSQRAQPLTWRLWVWGMMFVYTPSFKESLFQYTGLPMMGRAGFESRSDVMRGLEPLTTKLKFSSAAFPKWVNVSRRVVVCVWAVAKNEVVSKEAKMEVYKSVLTPMLFYGCEVCICQEKYKRKPSHLPQTCIYPIACSTHSSRQYLGGFVKRIEHKMEDKKYKLLYEAINKKGWVGHGKTHKDAASVRATHAIPAACGLYYFEVKIVSKGRDGYMGIGLSAQGVNMNRLPGWDKHSYGYHGDDGHSFCSSGTGQPYGPTFTTGDVIGCGVNLIDNTCFYTKNGHNLGVAFTDLPPNLYPTVGLQTPGEVVDANFGQAPFVFDIEDMMRELRARTQATIHQYPVPDNQGEWQATLHKIKPGTLSMLLPLSYPGAISSPGLLFIGGEQTPDLLMQGSSSLILWDGIPVSRMVSTYLVHHGYCATAESFAQVTGQVFDEDVISIKNRQNEIFSLIQCSGILKLVLAGRMGEAIETTSKLYPGLLERNQNLLFLLKCRQFVEMVNGSDTEVCPPRCPRGQGLFSPLHPSSLSRPASPAVQTSVIQSTKALYGGSNRNNSSVEENNLNNTAINGGGEPHCPLIGEESDVEMDEMNGHLAPSKLPTFPATNGYQNGNSRQSLKEDLDDVEDMDIDLPVSKRQLCGGSKSAVERMLEFGRELYNMSVHLRQEQGKSENNKKMLQDAFSLLAYSNPWSSPVGWQLDPVQRETVCAVLNSAILESSNLPRRPPLEVALAHAQELVRLMSRSGLGSCAFASVDDLLRH</sequence>
<dbReference type="PROSITE" id="PS50896">
    <property type="entry name" value="LISH"/>
    <property type="match status" value="1"/>
</dbReference>
<dbReference type="InterPro" id="IPR013320">
    <property type="entry name" value="ConA-like_dom_sf"/>
</dbReference>
<evidence type="ECO:0000259" key="3">
    <source>
        <dbReference type="PROSITE" id="PS50897"/>
    </source>
</evidence>
<dbReference type="SMART" id="SM00449">
    <property type="entry name" value="SPRY"/>
    <property type="match status" value="1"/>
</dbReference>
<gene>
    <name evidence="4" type="ORF">TBIB3V08_LOCUS851</name>
</gene>
<dbReference type="InterPro" id="IPR006595">
    <property type="entry name" value="CTLH_C"/>
</dbReference>
<proteinExistence type="inferred from homology"/>
<dbReference type="InterPro" id="IPR035782">
    <property type="entry name" value="SPRY_RanBP9/10"/>
</dbReference>
<protein>
    <recommendedName>
        <fullName evidence="5">Ran-binding protein 9</fullName>
    </recommendedName>
</protein>
<evidence type="ECO:0000256" key="1">
    <source>
        <dbReference type="ARBA" id="ARBA00006535"/>
    </source>
</evidence>
<dbReference type="FunFam" id="2.60.120.920:FF:000011">
    <property type="entry name" value="RAN binding protein 10"/>
    <property type="match status" value="1"/>
</dbReference>
<dbReference type="Pfam" id="PF08513">
    <property type="entry name" value="LisH"/>
    <property type="match status" value="1"/>
</dbReference>
<dbReference type="SMART" id="SM00668">
    <property type="entry name" value="CTLH"/>
    <property type="match status" value="1"/>
</dbReference>
<dbReference type="Pfam" id="PF10607">
    <property type="entry name" value="CTLH"/>
    <property type="match status" value="2"/>
</dbReference>
<dbReference type="InterPro" id="IPR013144">
    <property type="entry name" value="CRA_dom"/>
</dbReference>
<dbReference type="InterPro" id="IPR024964">
    <property type="entry name" value="CTLH/CRA"/>
</dbReference>
<dbReference type="InterPro" id="IPR003877">
    <property type="entry name" value="SPRY_dom"/>
</dbReference>
<dbReference type="Gene3D" id="2.60.120.920">
    <property type="match status" value="1"/>
</dbReference>
<dbReference type="InterPro" id="IPR001870">
    <property type="entry name" value="B30.2/SPRY"/>
</dbReference>
<dbReference type="CDD" id="cd12909">
    <property type="entry name" value="SPRY_RanBP9_10"/>
    <property type="match status" value="1"/>
</dbReference>
<dbReference type="Pfam" id="PF00622">
    <property type="entry name" value="SPRY"/>
    <property type="match status" value="1"/>
</dbReference>
<dbReference type="InterPro" id="IPR006594">
    <property type="entry name" value="LisH"/>
</dbReference>
<dbReference type="PROSITE" id="PS50188">
    <property type="entry name" value="B302_SPRY"/>
    <property type="match status" value="1"/>
</dbReference>
<evidence type="ECO:0000313" key="4">
    <source>
        <dbReference type="EMBL" id="CAD7438256.1"/>
    </source>
</evidence>
<reference evidence="4" key="1">
    <citation type="submission" date="2020-11" db="EMBL/GenBank/DDBJ databases">
        <authorList>
            <person name="Tran Van P."/>
        </authorList>
    </citation>
    <scope>NUCLEOTIDE SEQUENCE</scope>
</reference>
<dbReference type="InterPro" id="IPR050618">
    <property type="entry name" value="Ubq-SigPath_Reg"/>
</dbReference>